<dbReference type="Proteomes" id="UP000183508">
    <property type="component" value="Unassembled WGS sequence"/>
</dbReference>
<feature type="transmembrane region" description="Helical" evidence="1">
    <location>
        <begin position="129"/>
        <end position="149"/>
    </location>
</feature>
<feature type="transmembrane region" description="Helical" evidence="1">
    <location>
        <begin position="96"/>
        <end position="117"/>
    </location>
</feature>
<keyword evidence="1" id="KW-1133">Transmembrane helix</keyword>
<evidence type="ECO:0000313" key="2">
    <source>
        <dbReference type="EMBL" id="SFU58985.1"/>
    </source>
</evidence>
<dbReference type="RefSeq" id="WP_074950335.1">
    <property type="nucleotide sequence ID" value="NZ_FPBV01000004.1"/>
</dbReference>
<name>A0A1I7HE40_9BACL</name>
<organism evidence="2 3">
    <name type="scientific">Alicyclobacillus macrosporangiidus</name>
    <dbReference type="NCBI Taxonomy" id="392015"/>
    <lineage>
        <taxon>Bacteria</taxon>
        <taxon>Bacillati</taxon>
        <taxon>Bacillota</taxon>
        <taxon>Bacilli</taxon>
        <taxon>Bacillales</taxon>
        <taxon>Alicyclobacillaceae</taxon>
        <taxon>Alicyclobacillus</taxon>
    </lineage>
</organism>
<keyword evidence="1" id="KW-0472">Membrane</keyword>
<protein>
    <recommendedName>
        <fullName evidence="4">DUF1453 domain-containing protein</fullName>
    </recommendedName>
</protein>
<reference evidence="3" key="1">
    <citation type="submission" date="2016-10" db="EMBL/GenBank/DDBJ databases">
        <authorList>
            <person name="Varghese N."/>
        </authorList>
    </citation>
    <scope>NUCLEOTIDE SEQUENCE [LARGE SCALE GENOMIC DNA]</scope>
    <source>
        <strain evidence="3">DSM 17980</strain>
    </source>
</reference>
<dbReference type="EMBL" id="FPBV01000004">
    <property type="protein sequence ID" value="SFU58985.1"/>
    <property type="molecule type" value="Genomic_DNA"/>
</dbReference>
<sequence>MPYAKDVIIGVILLLWMAQRQLRPRPLSGRLLVWPVIVGLYATYEAIQSPHVDPAGWISLIVTLLVSLAVGLVRGHLTRLYQENGQWMIAGSWKSLLFWLVTIPIRWGLRLVLVPLLGPGAALHGPASALPYLFAITGLLAGRAIAITLRHPDAVRQARMRLARRRSL</sequence>
<dbReference type="OrthoDB" id="2629956at2"/>
<proteinExistence type="predicted"/>
<keyword evidence="3" id="KW-1185">Reference proteome</keyword>
<evidence type="ECO:0008006" key="4">
    <source>
        <dbReference type="Google" id="ProtNLM"/>
    </source>
</evidence>
<evidence type="ECO:0000313" key="3">
    <source>
        <dbReference type="Proteomes" id="UP000183508"/>
    </source>
</evidence>
<dbReference type="AlphaFoldDB" id="A0A1I7HE40"/>
<feature type="transmembrane region" description="Helical" evidence="1">
    <location>
        <begin position="27"/>
        <end position="44"/>
    </location>
</feature>
<feature type="transmembrane region" description="Helical" evidence="1">
    <location>
        <begin position="56"/>
        <end position="75"/>
    </location>
</feature>
<accession>A0A1I7HE40</accession>
<gene>
    <name evidence="2" type="ORF">SAMN05421543_104146</name>
</gene>
<keyword evidence="1" id="KW-0812">Transmembrane</keyword>
<evidence type="ECO:0000256" key="1">
    <source>
        <dbReference type="SAM" id="Phobius"/>
    </source>
</evidence>